<dbReference type="AlphaFoldDB" id="A0A3R6K8H9"/>
<dbReference type="Proteomes" id="UP000286598">
    <property type="component" value="Unassembled WGS sequence"/>
</dbReference>
<name>A0A3R6K8H9_9BACT</name>
<protein>
    <submittedName>
        <fullName evidence="2">Helix-hairpin-helix domain-containing protein</fullName>
    </submittedName>
</protein>
<keyword evidence="1" id="KW-0732">Signal</keyword>
<organism evidence="2 3">
    <name type="scientific">Leyella stercorea</name>
    <dbReference type="NCBI Taxonomy" id="363265"/>
    <lineage>
        <taxon>Bacteria</taxon>
        <taxon>Pseudomonadati</taxon>
        <taxon>Bacteroidota</taxon>
        <taxon>Bacteroidia</taxon>
        <taxon>Bacteroidales</taxon>
        <taxon>Prevotellaceae</taxon>
        <taxon>Leyella</taxon>
    </lineage>
</organism>
<dbReference type="EMBL" id="QRNO01000026">
    <property type="protein sequence ID" value="RHK50792.1"/>
    <property type="molecule type" value="Genomic_DNA"/>
</dbReference>
<sequence length="681" mass="77639">MTPMRRLLCISILLILGVPCLAQQTKEHSACAWLPLFEQLCDYDDIEEHDMEDMFEQLCELEQTPLDLNKATDEDLLRLFFLSPKQREDLTEYLDRYRPLRSIGELALVESVDPLRKQLLESFCFISEANEERPFPTLKQIAKYGKNELVAATQVPLYDREGDRNGYLGYKYKHWFRYTFKYGDYVKAGLTGAQDAGEPFFSNCNKLGYDHYAYYLLVRKLGRFKAIALGQYKLRLGLGLAMNTGFTLGKTATTTMSIPTNAITTNSSRSEAYYLQGAATTISVTKHLDATAFVSYRKVDATLNADGTVKTLLRTGYHRMQSEIEQRHNTSQFVAGGNINWKANGLRIGATAFNTAFNRPLKPNAAQAYQRYAPKGMSFFNASLYYAYTHYRFCFNGETAMNGDAAVATLNTITFQATNNLQLTAIQRFYSYRYHSLFSASFSDGGHIQNENGVYAAIAWHPIAKLTLTAYTDYAYHPWPRYGVSAPSHSWDNMLQTSFQPNRKWTLSARYRLRLRQKDYKENDKAKTQLADKNEQRARLTVGYESGIWKTKTQIDAAYTLITPPLSSTIVSKGWMALQTLAVCLGRFTLAANAAYFHTDDYDSRLYAYERTTLYNFSFPSFFGEGIRGALFLRADISRNLVLIGKAGTTKYFDRNSISSALQQINQSYKTDIDLQVKWKF</sequence>
<comment type="caution">
    <text evidence="2">The sequence shown here is derived from an EMBL/GenBank/DDBJ whole genome shotgun (WGS) entry which is preliminary data.</text>
</comment>
<feature type="chain" id="PRO_5018532892" evidence="1">
    <location>
        <begin position="23"/>
        <end position="681"/>
    </location>
</feature>
<dbReference type="SUPFAM" id="SSF47781">
    <property type="entry name" value="RuvA domain 2-like"/>
    <property type="match status" value="1"/>
</dbReference>
<proteinExistence type="predicted"/>
<dbReference type="InterPro" id="IPR010994">
    <property type="entry name" value="RuvA_2-like"/>
</dbReference>
<feature type="signal peptide" evidence="1">
    <location>
        <begin position="1"/>
        <end position="22"/>
    </location>
</feature>
<keyword evidence="3" id="KW-1185">Reference proteome</keyword>
<reference evidence="2 3" key="1">
    <citation type="submission" date="2018-08" db="EMBL/GenBank/DDBJ databases">
        <title>A genome reference for cultivated species of the human gut microbiota.</title>
        <authorList>
            <person name="Zou Y."/>
            <person name="Xue W."/>
            <person name="Luo G."/>
        </authorList>
    </citation>
    <scope>NUCLEOTIDE SEQUENCE [LARGE SCALE GENOMIC DNA]</scope>
    <source>
        <strain evidence="2 3">AF42-9</strain>
    </source>
</reference>
<evidence type="ECO:0000256" key="1">
    <source>
        <dbReference type="SAM" id="SignalP"/>
    </source>
</evidence>
<accession>A0A3R6K8H9</accession>
<evidence type="ECO:0000313" key="2">
    <source>
        <dbReference type="EMBL" id="RHK50792.1"/>
    </source>
</evidence>
<evidence type="ECO:0000313" key="3">
    <source>
        <dbReference type="Proteomes" id="UP000286598"/>
    </source>
</evidence>
<gene>
    <name evidence="2" type="ORF">DW060_06420</name>
</gene>